<reference evidence="7" key="1">
    <citation type="journal article" date="2020" name="ISME J.">
        <title>Gammaproteobacteria mediating utilization of methyl-, sulfur- and petroleum organic compounds in deep ocean hydrothermal plumes.</title>
        <authorList>
            <person name="Zhou Z."/>
            <person name="Liu Y."/>
            <person name="Pan J."/>
            <person name="Cron B.R."/>
            <person name="Toner B.M."/>
            <person name="Anantharaman K."/>
            <person name="Breier J.A."/>
            <person name="Dick G.J."/>
            <person name="Li M."/>
        </authorList>
    </citation>
    <scope>NUCLEOTIDE SEQUENCE</scope>
    <source>
        <strain evidence="7">SZUA-1501</strain>
    </source>
</reference>
<dbReference type="SUPFAM" id="SSF118352">
    <property type="entry name" value="HSP33 redox switch-like"/>
    <property type="match status" value="1"/>
</dbReference>
<protein>
    <recommendedName>
        <fullName evidence="6">33 kDa chaperonin</fullName>
    </recommendedName>
    <alternativeName>
        <fullName evidence="6">Heat shock protein 33 homolog</fullName>
        <shortName evidence="6">HSP33</shortName>
    </alternativeName>
</protein>
<dbReference type="GO" id="GO:0044183">
    <property type="term" value="F:protein folding chaperone"/>
    <property type="evidence" value="ECO:0007669"/>
    <property type="project" value="TreeGrafter"/>
</dbReference>
<dbReference type="Gene3D" id="3.55.30.10">
    <property type="entry name" value="Hsp33 domain"/>
    <property type="match status" value="1"/>
</dbReference>
<evidence type="ECO:0000256" key="1">
    <source>
        <dbReference type="ARBA" id="ARBA00022490"/>
    </source>
</evidence>
<proteinExistence type="inferred from homology"/>
<feature type="disulfide bond" description="Redox-active" evidence="6">
    <location>
        <begin position="302"/>
        <end position="305"/>
    </location>
</feature>
<dbReference type="InterPro" id="IPR016153">
    <property type="entry name" value="Heat_shock_Hsp33_N"/>
</dbReference>
<dbReference type="InterPro" id="IPR000397">
    <property type="entry name" value="Heat_shock_Hsp33"/>
</dbReference>
<keyword evidence="1 6" id="KW-0963">Cytoplasm</keyword>
<accession>A0A9D0YNQ0</accession>
<evidence type="ECO:0000313" key="7">
    <source>
        <dbReference type="EMBL" id="HIP97876.1"/>
    </source>
</evidence>
<evidence type="ECO:0000256" key="3">
    <source>
        <dbReference type="ARBA" id="ARBA00023157"/>
    </source>
</evidence>
<gene>
    <name evidence="6 7" type="primary">hslO</name>
    <name evidence="7" type="ORF">EYH37_00700</name>
</gene>
<dbReference type="AlphaFoldDB" id="A0A9D0YNQ0"/>
<evidence type="ECO:0000256" key="5">
    <source>
        <dbReference type="ARBA" id="ARBA00023284"/>
    </source>
</evidence>
<dbReference type="GO" id="GO:0005737">
    <property type="term" value="C:cytoplasm"/>
    <property type="evidence" value="ECO:0007669"/>
    <property type="project" value="UniProtKB-SubCell"/>
</dbReference>
<dbReference type="SUPFAM" id="SSF64397">
    <property type="entry name" value="Hsp33 domain"/>
    <property type="match status" value="1"/>
</dbReference>
<keyword evidence="4 6" id="KW-0143">Chaperone</keyword>
<dbReference type="GO" id="GO:0051082">
    <property type="term" value="F:unfolded protein binding"/>
    <property type="evidence" value="ECO:0007669"/>
    <property type="project" value="UniProtKB-UniRule"/>
</dbReference>
<name>A0A9D0YNQ0_AQUAO</name>
<comment type="subcellular location">
    <subcellularLocation>
        <location evidence="6">Cytoplasm</location>
    </subcellularLocation>
</comment>
<evidence type="ECO:0000256" key="6">
    <source>
        <dbReference type="HAMAP-Rule" id="MF_00117"/>
    </source>
</evidence>
<dbReference type="GO" id="GO:0042026">
    <property type="term" value="P:protein refolding"/>
    <property type="evidence" value="ECO:0007669"/>
    <property type="project" value="TreeGrafter"/>
</dbReference>
<keyword evidence="2 6" id="KW-0862">Zinc</keyword>
<keyword evidence="3 6" id="KW-1015">Disulfide bond</keyword>
<dbReference type="Pfam" id="PF01430">
    <property type="entry name" value="HSP33"/>
    <property type="match status" value="1"/>
</dbReference>
<dbReference type="PANTHER" id="PTHR30111">
    <property type="entry name" value="33 KDA CHAPERONIN"/>
    <property type="match status" value="1"/>
</dbReference>
<dbReference type="NCBIfam" id="NF001033">
    <property type="entry name" value="PRK00114.1"/>
    <property type="match status" value="1"/>
</dbReference>
<evidence type="ECO:0000256" key="2">
    <source>
        <dbReference type="ARBA" id="ARBA00022833"/>
    </source>
</evidence>
<dbReference type="CDD" id="cd00498">
    <property type="entry name" value="Hsp33"/>
    <property type="match status" value="1"/>
</dbReference>
<feature type="disulfide bond" description="Redox-active" evidence="6">
    <location>
        <begin position="269"/>
        <end position="271"/>
    </location>
</feature>
<evidence type="ECO:0000256" key="4">
    <source>
        <dbReference type="ARBA" id="ARBA00023186"/>
    </source>
</evidence>
<dbReference type="HAMAP" id="MF_00117">
    <property type="entry name" value="HslO"/>
    <property type="match status" value="1"/>
</dbReference>
<comment type="function">
    <text evidence="6">Redox regulated molecular chaperone. Protects both thermally unfolding and oxidatively damaged proteins from irreversible aggregation. Plays an important role in the bacterial defense system toward oxidative stress.</text>
</comment>
<evidence type="ECO:0000313" key="8">
    <source>
        <dbReference type="Proteomes" id="UP000606463"/>
    </source>
</evidence>
<dbReference type="PIRSF" id="PIRSF005261">
    <property type="entry name" value="Heat_shock_Hsp33"/>
    <property type="match status" value="1"/>
</dbReference>
<comment type="similarity">
    <text evidence="6">Belongs to the HSP33 family.</text>
</comment>
<dbReference type="PANTHER" id="PTHR30111:SF1">
    <property type="entry name" value="33 KDA CHAPERONIN"/>
    <property type="match status" value="1"/>
</dbReference>
<dbReference type="InterPro" id="IPR016154">
    <property type="entry name" value="Heat_shock_Hsp33_C"/>
</dbReference>
<keyword evidence="5 6" id="KW-0676">Redox-active center</keyword>
<organism evidence="7 8">
    <name type="scientific">Aquifex aeolicus</name>
    <dbReference type="NCBI Taxonomy" id="63363"/>
    <lineage>
        <taxon>Bacteria</taxon>
        <taxon>Pseudomonadati</taxon>
        <taxon>Aquificota</taxon>
        <taxon>Aquificia</taxon>
        <taxon>Aquificales</taxon>
        <taxon>Aquificaceae</taxon>
        <taxon>Aquifex</taxon>
    </lineage>
</organism>
<dbReference type="EMBL" id="DQVE01000007">
    <property type="protein sequence ID" value="HIP97876.1"/>
    <property type="molecule type" value="Genomic_DNA"/>
</dbReference>
<dbReference type="Proteomes" id="UP000606463">
    <property type="component" value="Unassembled WGS sequence"/>
</dbReference>
<comment type="PTM">
    <text evidence="6">Under oxidizing conditions two disulfide bonds are formed involving the reactive cysteines. Under reducing conditions zinc is bound to the reactive cysteines and the protein is inactive.</text>
</comment>
<dbReference type="Gene3D" id="3.90.1280.10">
    <property type="entry name" value="HSP33 redox switch-like"/>
    <property type="match status" value="1"/>
</dbReference>
<sequence length="325" mass="36315">MEEKKESFDWRKKIDETVKRDLRDYFRERDYVVMAVPKEEPLRVWTVKATNTARTAQRVHGLSPMAGAVMGRAIVGAILLSSLIKHGSDQKIGLKIEGDGPIGLVYVEVDGKGRVRGFVKNPDVPLFTKEVNGKTKLDIAKAVGNGTLTVIKDLGMGKPYIGVVPLVSGEIAEDIAYYLVQSEQIPSAVGIGVKLDEKGEIKVAGGWLVQEMGGTSEKALKVIEERVKKIPPVSDLLEEGKRPEDIALMIIPEELNPHLLGLKEVEYYCPCDEEMVKGIIAGLPEKEIEEIFKEKKYLEVTCQFCRRIYRYTKEEIEKIRKSSEG</sequence>
<comment type="caution">
    <text evidence="7">The sequence shown here is derived from an EMBL/GenBank/DDBJ whole genome shotgun (WGS) entry which is preliminary data.</text>
</comment>